<evidence type="ECO:0000256" key="5">
    <source>
        <dbReference type="ARBA" id="ARBA00022989"/>
    </source>
</evidence>
<dbReference type="InterPro" id="IPR022357">
    <property type="entry name" value="MIP_CS"/>
</dbReference>
<accession>A0A6J6EGF7</accession>
<dbReference type="GO" id="GO:0005737">
    <property type="term" value="C:cytoplasm"/>
    <property type="evidence" value="ECO:0007669"/>
    <property type="project" value="UniProtKB-ARBA"/>
</dbReference>
<proteinExistence type="predicted"/>
<dbReference type="InterPro" id="IPR034294">
    <property type="entry name" value="Aquaporin_transptr"/>
</dbReference>
<sequence length="227" mass="23524">MRRIVSEFFGTVVLVVAVLGPAFMASSLGVSPGFALVMAALTVVAVLFVLITVVGPISGAHLNPAVSLALLLQGRLTPRWFSGYVLAQTLGALGGGLLTSLMFSASPLVLSTVDRGGWGVLVSEWFTTFGLVALIVLLLRQDRGAWIPMSVALWIGAGHIFSSSTSFANPAVTLGRMVTDATNGIAPAFVPGFVAAQVLGALSAVGVLALWGRAVRPPTTRNLEHDS</sequence>
<feature type="transmembrane region" description="Helical" evidence="7">
    <location>
        <begin position="34"/>
        <end position="60"/>
    </location>
</feature>
<feature type="transmembrane region" description="Helical" evidence="7">
    <location>
        <begin position="151"/>
        <end position="168"/>
    </location>
</feature>
<dbReference type="PRINTS" id="PR00783">
    <property type="entry name" value="MINTRINSICP"/>
</dbReference>
<dbReference type="SUPFAM" id="SSF81338">
    <property type="entry name" value="Aquaporin-like"/>
    <property type="match status" value="1"/>
</dbReference>
<dbReference type="InterPro" id="IPR000425">
    <property type="entry name" value="MIP"/>
</dbReference>
<dbReference type="AlphaFoldDB" id="A0A6J6EGF7"/>
<keyword evidence="5 7" id="KW-1133">Transmembrane helix</keyword>
<feature type="transmembrane region" description="Helical" evidence="7">
    <location>
        <begin position="117"/>
        <end position="139"/>
    </location>
</feature>
<dbReference type="GO" id="GO:0019755">
    <property type="term" value="P:one-carbon compound transport"/>
    <property type="evidence" value="ECO:0007669"/>
    <property type="project" value="UniProtKB-ARBA"/>
</dbReference>
<name>A0A6J6EGF7_9ZZZZ</name>
<keyword evidence="4" id="KW-0677">Repeat</keyword>
<evidence type="ECO:0000313" key="8">
    <source>
        <dbReference type="EMBL" id="CAB4574539.1"/>
    </source>
</evidence>
<evidence type="ECO:0000256" key="2">
    <source>
        <dbReference type="ARBA" id="ARBA00022448"/>
    </source>
</evidence>
<dbReference type="InterPro" id="IPR023271">
    <property type="entry name" value="Aquaporin-like"/>
</dbReference>
<dbReference type="PANTHER" id="PTHR45665">
    <property type="entry name" value="AQUAPORIN-8"/>
    <property type="match status" value="1"/>
</dbReference>
<protein>
    <submittedName>
        <fullName evidence="8">Unannotated protein</fullName>
    </submittedName>
</protein>
<keyword evidence="6 7" id="KW-0472">Membrane</keyword>
<organism evidence="8">
    <name type="scientific">freshwater metagenome</name>
    <dbReference type="NCBI Taxonomy" id="449393"/>
    <lineage>
        <taxon>unclassified sequences</taxon>
        <taxon>metagenomes</taxon>
        <taxon>ecological metagenomes</taxon>
    </lineage>
</organism>
<dbReference type="Gene3D" id="1.20.1080.10">
    <property type="entry name" value="Glycerol uptake facilitator protein"/>
    <property type="match status" value="1"/>
</dbReference>
<keyword evidence="2" id="KW-0813">Transport</keyword>
<dbReference type="GO" id="GO:0016020">
    <property type="term" value="C:membrane"/>
    <property type="evidence" value="ECO:0007669"/>
    <property type="project" value="InterPro"/>
</dbReference>
<evidence type="ECO:0000256" key="3">
    <source>
        <dbReference type="ARBA" id="ARBA00022692"/>
    </source>
</evidence>
<comment type="subcellular location">
    <subcellularLocation>
        <location evidence="1">Endomembrane system</location>
        <topology evidence="1">Multi-pass membrane protein</topology>
    </subcellularLocation>
</comment>
<evidence type="ECO:0000256" key="1">
    <source>
        <dbReference type="ARBA" id="ARBA00004127"/>
    </source>
</evidence>
<reference evidence="8" key="1">
    <citation type="submission" date="2020-05" db="EMBL/GenBank/DDBJ databases">
        <authorList>
            <person name="Chiriac C."/>
            <person name="Salcher M."/>
            <person name="Ghai R."/>
            <person name="Kavagutti S V."/>
        </authorList>
    </citation>
    <scope>NUCLEOTIDE SEQUENCE</scope>
</reference>
<gene>
    <name evidence="8" type="ORF">UFOPK1684_00961</name>
</gene>
<dbReference type="GO" id="GO:0015250">
    <property type="term" value="F:water channel activity"/>
    <property type="evidence" value="ECO:0007669"/>
    <property type="project" value="TreeGrafter"/>
</dbReference>
<dbReference type="EMBL" id="CAEZTM010000043">
    <property type="protein sequence ID" value="CAB4574539.1"/>
    <property type="molecule type" value="Genomic_DNA"/>
</dbReference>
<evidence type="ECO:0000256" key="6">
    <source>
        <dbReference type="ARBA" id="ARBA00023136"/>
    </source>
</evidence>
<feature type="transmembrane region" description="Helical" evidence="7">
    <location>
        <begin position="188"/>
        <end position="211"/>
    </location>
</feature>
<dbReference type="PROSITE" id="PS00221">
    <property type="entry name" value="MIP"/>
    <property type="match status" value="1"/>
</dbReference>
<dbReference type="GO" id="GO:0012505">
    <property type="term" value="C:endomembrane system"/>
    <property type="evidence" value="ECO:0007669"/>
    <property type="project" value="UniProtKB-SubCell"/>
</dbReference>
<dbReference type="PANTHER" id="PTHR45665:SF9">
    <property type="entry name" value="AQUAPORIN-8"/>
    <property type="match status" value="1"/>
</dbReference>
<feature type="transmembrane region" description="Helical" evidence="7">
    <location>
        <begin position="81"/>
        <end position="105"/>
    </location>
</feature>
<evidence type="ECO:0000256" key="7">
    <source>
        <dbReference type="SAM" id="Phobius"/>
    </source>
</evidence>
<evidence type="ECO:0000256" key="4">
    <source>
        <dbReference type="ARBA" id="ARBA00022737"/>
    </source>
</evidence>
<keyword evidence="3 7" id="KW-0812">Transmembrane</keyword>
<dbReference type="Pfam" id="PF00230">
    <property type="entry name" value="MIP"/>
    <property type="match status" value="1"/>
</dbReference>